<dbReference type="STRING" id="1314781.A0A165C2L0"/>
<proteinExistence type="inferred from homology"/>
<dbReference type="GO" id="GO:0000302">
    <property type="term" value="P:response to reactive oxygen species"/>
    <property type="evidence" value="ECO:0007669"/>
    <property type="project" value="TreeGrafter"/>
</dbReference>
<keyword evidence="7" id="KW-0408">Iron</keyword>
<dbReference type="Pfam" id="PF00141">
    <property type="entry name" value="peroxidase"/>
    <property type="match status" value="1"/>
</dbReference>
<comment type="function">
    <text evidence="1">Destroys radicals which are normally produced within the cells and which are toxic to biological systems.</text>
</comment>
<dbReference type="PANTHER" id="PTHR31356:SF53">
    <property type="entry name" value="HEME PEROXIDASE"/>
    <property type="match status" value="1"/>
</dbReference>
<evidence type="ECO:0000256" key="5">
    <source>
        <dbReference type="ARBA" id="ARBA00022723"/>
    </source>
</evidence>
<dbReference type="InterPro" id="IPR044831">
    <property type="entry name" value="Ccp1-like"/>
</dbReference>
<dbReference type="InterPro" id="IPR010255">
    <property type="entry name" value="Haem_peroxidase_sf"/>
</dbReference>
<dbReference type="SUPFAM" id="SSF48113">
    <property type="entry name" value="Heme-dependent peroxidases"/>
    <property type="match status" value="1"/>
</dbReference>
<dbReference type="GO" id="GO:0020037">
    <property type="term" value="F:heme binding"/>
    <property type="evidence" value="ECO:0007669"/>
    <property type="project" value="UniProtKB-UniRule"/>
</dbReference>
<dbReference type="OrthoDB" id="2144714at2759"/>
<evidence type="ECO:0000313" key="10">
    <source>
        <dbReference type="EMBL" id="KZV81700.1"/>
    </source>
</evidence>
<evidence type="ECO:0000256" key="1">
    <source>
        <dbReference type="ARBA" id="ARBA00003917"/>
    </source>
</evidence>
<gene>
    <name evidence="10" type="ORF">EXIGLDRAFT_685710</name>
</gene>
<dbReference type="PANTHER" id="PTHR31356">
    <property type="entry name" value="THYLAKOID LUMENAL 29 KDA PROTEIN, CHLOROPLASTIC-RELATED"/>
    <property type="match status" value="1"/>
</dbReference>
<sequence>MILTLYSPCAAYLWPSPNMDDLESARWDAAGYNVRTSITGGLGGPGCSLFFRGANKGRSNAADWIRTAFHDMATYDPVTGTGGMDASIRFSDELARAENAGTGFSNTVSFFRGDPGRYLSMADVLALALVYSVENCGGPEVDFRGGRIDASGPNLPGVPEPQQDLNSHLTAFERMGFNREEMIGLVACGHTIGGVQHTALPDIVPELNDPNNEDSNALFDSTGTAFDNNVARDYMAGTTSNPLVMNTDDTFNSDKRIFSSDGNATMAGFARSAQGFAETCSRLFSRMIDVVPRGVQLTEVIAPLPVKPQDVELMYSDTGKLTFSGQVRLWNPTENPSRIVNMVWADRNGTQHTQRLLHTPDMVGSAAGGRYRSEWYTWDVVPSANTSNSVTELFGITGMHFEIAENSSGTVRVEDQQGHGFPVSDAVMFSTTSCKTSDGWPSLGRYDVAVRHSQSRVYIDSDSLLAR</sequence>
<keyword evidence="4" id="KW-0349">Heme</keyword>
<dbReference type="GO" id="GO:0034599">
    <property type="term" value="P:cellular response to oxidative stress"/>
    <property type="evidence" value="ECO:0007669"/>
    <property type="project" value="InterPro"/>
</dbReference>
<evidence type="ECO:0000256" key="8">
    <source>
        <dbReference type="RuleBase" id="RU363051"/>
    </source>
</evidence>
<dbReference type="PRINTS" id="PR00458">
    <property type="entry name" value="PEROXIDASE"/>
</dbReference>
<dbReference type="Gene3D" id="1.10.520.10">
    <property type="match status" value="1"/>
</dbReference>
<evidence type="ECO:0000256" key="6">
    <source>
        <dbReference type="ARBA" id="ARBA00023002"/>
    </source>
</evidence>
<dbReference type="AlphaFoldDB" id="A0A165C2L0"/>
<dbReference type="Gene3D" id="1.10.420.10">
    <property type="entry name" value="Peroxidase, domain 2"/>
    <property type="match status" value="1"/>
</dbReference>
<dbReference type="GO" id="GO:0042744">
    <property type="term" value="P:hydrogen peroxide catabolic process"/>
    <property type="evidence" value="ECO:0007669"/>
    <property type="project" value="TreeGrafter"/>
</dbReference>
<evidence type="ECO:0000256" key="7">
    <source>
        <dbReference type="ARBA" id="ARBA00023004"/>
    </source>
</evidence>
<evidence type="ECO:0000256" key="4">
    <source>
        <dbReference type="ARBA" id="ARBA00022617"/>
    </source>
</evidence>
<dbReference type="InterPro" id="IPR002207">
    <property type="entry name" value="Peroxidase_I"/>
</dbReference>
<dbReference type="EMBL" id="KV426374">
    <property type="protein sequence ID" value="KZV81700.1"/>
    <property type="molecule type" value="Genomic_DNA"/>
</dbReference>
<keyword evidence="6 8" id="KW-0560">Oxidoreductase</keyword>
<dbReference type="GO" id="GO:0004601">
    <property type="term" value="F:peroxidase activity"/>
    <property type="evidence" value="ECO:0007669"/>
    <property type="project" value="UniProtKB-KW"/>
</dbReference>
<reference evidence="10 11" key="1">
    <citation type="journal article" date="2016" name="Mol. Biol. Evol.">
        <title>Comparative Genomics of Early-Diverging Mushroom-Forming Fungi Provides Insights into the Origins of Lignocellulose Decay Capabilities.</title>
        <authorList>
            <person name="Nagy L.G."/>
            <person name="Riley R."/>
            <person name="Tritt A."/>
            <person name="Adam C."/>
            <person name="Daum C."/>
            <person name="Floudas D."/>
            <person name="Sun H."/>
            <person name="Yadav J.S."/>
            <person name="Pangilinan J."/>
            <person name="Larsson K.H."/>
            <person name="Matsuura K."/>
            <person name="Barry K."/>
            <person name="Labutti K."/>
            <person name="Kuo R."/>
            <person name="Ohm R.A."/>
            <person name="Bhattacharya S.S."/>
            <person name="Shirouzu T."/>
            <person name="Yoshinaga Y."/>
            <person name="Martin F.M."/>
            <person name="Grigoriev I.V."/>
            <person name="Hibbett D.S."/>
        </authorList>
    </citation>
    <scope>NUCLEOTIDE SEQUENCE [LARGE SCALE GENOMIC DNA]</scope>
    <source>
        <strain evidence="10 11">HHB12029</strain>
    </source>
</reference>
<keyword evidence="5" id="KW-0479">Metal-binding</keyword>
<dbReference type="InterPro" id="IPR002016">
    <property type="entry name" value="Haem_peroxidase"/>
</dbReference>
<evidence type="ECO:0000256" key="3">
    <source>
        <dbReference type="ARBA" id="ARBA00022559"/>
    </source>
</evidence>
<evidence type="ECO:0000256" key="2">
    <source>
        <dbReference type="ARBA" id="ARBA00005997"/>
    </source>
</evidence>
<dbReference type="PROSITE" id="PS50873">
    <property type="entry name" value="PEROXIDASE_4"/>
    <property type="match status" value="1"/>
</dbReference>
<dbReference type="GO" id="GO:0046872">
    <property type="term" value="F:metal ion binding"/>
    <property type="evidence" value="ECO:0007669"/>
    <property type="project" value="UniProtKB-UniRule"/>
</dbReference>
<dbReference type="Proteomes" id="UP000077266">
    <property type="component" value="Unassembled WGS sequence"/>
</dbReference>
<feature type="domain" description="Plant heme peroxidase family profile" evidence="9">
    <location>
        <begin position="119"/>
        <end position="328"/>
    </location>
</feature>
<evidence type="ECO:0000313" key="11">
    <source>
        <dbReference type="Proteomes" id="UP000077266"/>
    </source>
</evidence>
<organism evidence="10 11">
    <name type="scientific">Exidia glandulosa HHB12029</name>
    <dbReference type="NCBI Taxonomy" id="1314781"/>
    <lineage>
        <taxon>Eukaryota</taxon>
        <taxon>Fungi</taxon>
        <taxon>Dikarya</taxon>
        <taxon>Basidiomycota</taxon>
        <taxon>Agaricomycotina</taxon>
        <taxon>Agaricomycetes</taxon>
        <taxon>Auriculariales</taxon>
        <taxon>Exidiaceae</taxon>
        <taxon>Exidia</taxon>
    </lineage>
</organism>
<comment type="similarity">
    <text evidence="2">Belongs to the peroxidase family. Cytochrome c peroxidase subfamily.</text>
</comment>
<keyword evidence="11" id="KW-1185">Reference proteome</keyword>
<accession>A0A165C2L0</accession>
<dbReference type="PRINTS" id="PR00459">
    <property type="entry name" value="ASPEROXIDASE"/>
</dbReference>
<dbReference type="EC" id="1.11.1.-" evidence="8"/>
<keyword evidence="3 8" id="KW-0575">Peroxidase</keyword>
<dbReference type="InParanoid" id="A0A165C2L0"/>
<evidence type="ECO:0000259" key="9">
    <source>
        <dbReference type="PROSITE" id="PS50873"/>
    </source>
</evidence>
<protein>
    <recommendedName>
        <fullName evidence="8">Peroxidase</fullName>
        <ecNumber evidence="8">1.11.1.-</ecNumber>
    </recommendedName>
</protein>
<name>A0A165C2L0_EXIGL</name>